<feature type="compositionally biased region" description="Low complexity" evidence="1">
    <location>
        <begin position="1026"/>
        <end position="1038"/>
    </location>
</feature>
<dbReference type="KEGG" id="mcha:111016180"/>
<evidence type="ECO:0000256" key="1">
    <source>
        <dbReference type="SAM" id="MobiDB-lite"/>
    </source>
</evidence>
<reference evidence="4" key="1">
    <citation type="submission" date="2025-08" db="UniProtKB">
        <authorList>
            <consortium name="RefSeq"/>
        </authorList>
    </citation>
    <scope>IDENTIFICATION</scope>
    <source>
        <strain evidence="4">OHB3-1</strain>
    </source>
</reference>
<dbReference type="PANTHER" id="PTHR46635">
    <property type="entry name" value="GLYCOSYL TRANSFERASE FAMILY 1 PROTEIN"/>
    <property type="match status" value="1"/>
</dbReference>
<dbReference type="SUPFAM" id="SSF53756">
    <property type="entry name" value="UDP-Glycosyltransferase/glycogen phosphorylase"/>
    <property type="match status" value="1"/>
</dbReference>
<protein>
    <submittedName>
        <fullName evidence="4">Uncharacterized protein LOC111016180</fullName>
    </submittedName>
</protein>
<keyword evidence="2" id="KW-1133">Transmembrane helix</keyword>
<organism evidence="3 4">
    <name type="scientific">Momordica charantia</name>
    <name type="common">Bitter gourd</name>
    <name type="synonym">Balsam pear</name>
    <dbReference type="NCBI Taxonomy" id="3673"/>
    <lineage>
        <taxon>Eukaryota</taxon>
        <taxon>Viridiplantae</taxon>
        <taxon>Streptophyta</taxon>
        <taxon>Embryophyta</taxon>
        <taxon>Tracheophyta</taxon>
        <taxon>Spermatophyta</taxon>
        <taxon>Magnoliopsida</taxon>
        <taxon>eudicotyledons</taxon>
        <taxon>Gunneridae</taxon>
        <taxon>Pentapetalae</taxon>
        <taxon>rosids</taxon>
        <taxon>fabids</taxon>
        <taxon>Cucurbitales</taxon>
        <taxon>Cucurbitaceae</taxon>
        <taxon>Momordiceae</taxon>
        <taxon>Momordica</taxon>
    </lineage>
</organism>
<feature type="region of interest" description="Disordered" evidence="1">
    <location>
        <begin position="1"/>
        <end position="27"/>
    </location>
</feature>
<feature type="region of interest" description="Disordered" evidence="1">
    <location>
        <begin position="619"/>
        <end position="640"/>
    </location>
</feature>
<dbReference type="Pfam" id="PF13692">
    <property type="entry name" value="Glyco_trans_1_4"/>
    <property type="match status" value="1"/>
</dbReference>
<feature type="compositionally biased region" description="Basic and acidic residues" evidence="1">
    <location>
        <begin position="988"/>
        <end position="1001"/>
    </location>
</feature>
<accession>A0A6J1D0I9</accession>
<feature type="transmembrane region" description="Helical" evidence="2">
    <location>
        <begin position="48"/>
        <end position="69"/>
    </location>
</feature>
<keyword evidence="3" id="KW-1185">Reference proteome</keyword>
<feature type="region of interest" description="Disordered" evidence="1">
    <location>
        <begin position="988"/>
        <end position="1007"/>
    </location>
</feature>
<dbReference type="OrthoDB" id="1592604at2759"/>
<dbReference type="Gene3D" id="3.40.50.2000">
    <property type="entry name" value="Glycogen Phosphorylase B"/>
    <property type="match status" value="1"/>
</dbReference>
<dbReference type="Proteomes" id="UP000504603">
    <property type="component" value="Unplaced"/>
</dbReference>
<dbReference type="RefSeq" id="XP_022147168.1">
    <property type="nucleotide sequence ID" value="XM_022291476.1"/>
</dbReference>
<feature type="region of interest" description="Disordered" evidence="1">
    <location>
        <begin position="1014"/>
        <end position="1038"/>
    </location>
</feature>
<dbReference type="PANTHER" id="PTHR46635:SF1">
    <property type="entry name" value="GLYCOSYL TRANSFERASE FAMILY 1 PROTEIN"/>
    <property type="match status" value="1"/>
</dbReference>
<dbReference type="GeneID" id="111016180"/>
<evidence type="ECO:0000313" key="3">
    <source>
        <dbReference type="Proteomes" id="UP000504603"/>
    </source>
</evidence>
<gene>
    <name evidence="4" type="primary">LOC111016180</name>
</gene>
<dbReference type="AlphaFoldDB" id="A0A6J1D0I9"/>
<name>A0A6J1D0I9_MOMCH</name>
<evidence type="ECO:0000256" key="2">
    <source>
        <dbReference type="SAM" id="Phobius"/>
    </source>
</evidence>
<sequence length="1038" mass="119608">MGSLENGFPLKRDPLLRSSSASRGERHPFLQRPRSRFSRFLLFQKIDYLQWICTVVVFLFFVVFFQMFLPGSIMEKEKSEIAVKDVERSLGDLKFLQELGMLEFGEGIRFEPSKLLDKFQKEAREGDFSSFNRTRNRFGYRKPQLALVFSDLLVDSYQVLMVTIASALQEIGYVFQVYSLQSGPVSDVWRRMGVPVTLIQTCDETEVMVDWLNYDGILMHSLEVKDVFSCFLQEPFKSLPLIWTIHEETLALRSQNYTSLGLFDLLNDWKRVFNHSAVVVFPNYVMPMIYSAFDSGNFFVIPGFPAEALETEIAVASEDNLRAKMGYENDDLVIAIVGSQFLYGGMWLEQAMILQAMLPLLREFSLDEHSNSHLKIFVLSGVSTSNYTMAVEAIAQRLKYPRSVVKHVPVDTDSDVALSMADLVIYGSFLEEQSFPQILVKAMGMGKPIIAPDLSIIRKHVDDRVNGYLFPKGNFNVLSQIVLEVISKGRLSPLARNIASIGRGTVKNLMVSETVEGFASLLGAVLKLPSEAAPAKAVVEIPSRLKEKWQWQLFEGVSNFTFLSRNGKSSAILDRFEKQWNHTQKGRPGSPIASDESFVYDIWEEEKHTVMANIKRRREEEEIKDRTDQPHSTWEDVYRSAKRADRSKNDLHERDEGELERTGQPLCIYEPYFGEGVWPFLHRTSLYRGIGLSSKGRRPGVDDVDAPSRLPLLSNPYYRNVLSEYGAFFAIANRVDRIHKNAWIGFQSWRATARNVSLSKAAESALLEAIQARRHGDALYFWVRMDSDPRNPLQLDFWSFCDSINAGNCKFAFSETLKQMYGVRSSQEFLPPMPSDGRTWSVMQSWALPTRSFLEFVMFSRMFIDALDAQMYDEHHSRGRCYLSLSKDKHCYSRLLELLVNVWAYHSARRIVYVNPETGAMQEQHKFEIRRGQMWIKWFSYATIKGMDEDLGEEADADHPTRRWLWPSTGEVFWQGVYEREKDLRYRQKENRKQKSKAKLDRMRHRRHQKVIGKYVKPPPEMENSTTTIGTETTLETN</sequence>
<keyword evidence="2" id="KW-0812">Transmembrane</keyword>
<proteinExistence type="predicted"/>
<keyword evidence="2" id="KW-0472">Membrane</keyword>
<evidence type="ECO:0000313" key="4">
    <source>
        <dbReference type="RefSeq" id="XP_022147168.1"/>
    </source>
</evidence>